<dbReference type="GO" id="GO:0009234">
    <property type="term" value="P:menaquinone biosynthetic process"/>
    <property type="evidence" value="ECO:0007669"/>
    <property type="project" value="UniProtKB-KW"/>
</dbReference>
<dbReference type="PROSITE" id="PS51608">
    <property type="entry name" value="SAM_MT_UBIE"/>
    <property type="match status" value="1"/>
</dbReference>
<dbReference type="InterPro" id="IPR029063">
    <property type="entry name" value="SAM-dependent_MTases_sf"/>
</dbReference>
<accession>A0A1G5QUP2</accession>
<keyword evidence="3" id="KW-0489">Methyltransferase</keyword>
<gene>
    <name evidence="3" type="ORF">SAMN03097708_02828</name>
</gene>
<keyword evidence="3" id="KW-0808">Transferase</keyword>
<dbReference type="PANTHER" id="PTHR42912">
    <property type="entry name" value="METHYLTRANSFERASE"/>
    <property type="match status" value="1"/>
</dbReference>
<reference evidence="3 4" key="1">
    <citation type="submission" date="2016-10" db="EMBL/GenBank/DDBJ databases">
        <authorList>
            <person name="de Groot N.N."/>
        </authorList>
    </citation>
    <scope>NUCLEOTIDE SEQUENCE [LARGE SCALE GENOMIC DNA]</scope>
    <source>
        <strain evidence="3 4">HLD2</strain>
    </source>
</reference>
<dbReference type="EMBL" id="FMWD01000009">
    <property type="protein sequence ID" value="SCZ65290.1"/>
    <property type="molecule type" value="Genomic_DNA"/>
</dbReference>
<dbReference type="Gene3D" id="3.40.50.150">
    <property type="entry name" value="Vaccinia Virus protein VP39"/>
    <property type="match status" value="1"/>
</dbReference>
<evidence type="ECO:0000256" key="1">
    <source>
        <dbReference type="ARBA" id="ARBA00022428"/>
    </source>
</evidence>
<dbReference type="GO" id="GO:0032259">
    <property type="term" value="P:methylation"/>
    <property type="evidence" value="ECO:0007669"/>
    <property type="project" value="UniProtKB-KW"/>
</dbReference>
<dbReference type="AlphaFoldDB" id="A0A1G5QUP2"/>
<dbReference type="Pfam" id="PF13649">
    <property type="entry name" value="Methyltransf_25"/>
    <property type="match status" value="1"/>
</dbReference>
<feature type="domain" description="Methyltransferase" evidence="2">
    <location>
        <begin position="48"/>
        <end position="143"/>
    </location>
</feature>
<dbReference type="CDD" id="cd02440">
    <property type="entry name" value="AdoMet_MTases"/>
    <property type="match status" value="1"/>
</dbReference>
<sequence length="271" mass="29596">MEEQEARQRVRATFDAVSDAYDCQPLRFFQRAAECLPGIFDFNGNESVLDAAAGTGIPALVMAPHLPRGSVTAVDLSEGMLAQAETKCRAADIDNIGFRPMDMTAMDFDDGAFDAANCSFGVFFVEDMAGTLRHIASKVKPGGSVVTTHFREGSFGQLTELLGNRIEAYGLPKPPPGWQRVATEAQNLALFEAAGLKGVEVSRHDLGYFLEDAQQWWEVVWNAGYRGLISSLDDQQLAQFKREHLEEVAGLAGPEGIRLDIEVLITKGTRP</sequence>
<dbReference type="OrthoDB" id="9808140at2"/>
<evidence type="ECO:0000313" key="4">
    <source>
        <dbReference type="Proteomes" id="UP000199648"/>
    </source>
</evidence>
<keyword evidence="4" id="KW-1185">Reference proteome</keyword>
<organism evidence="3 4">
    <name type="scientific">Thiohalomonas denitrificans</name>
    <dbReference type="NCBI Taxonomy" id="415747"/>
    <lineage>
        <taxon>Bacteria</taxon>
        <taxon>Pseudomonadati</taxon>
        <taxon>Pseudomonadota</taxon>
        <taxon>Gammaproteobacteria</taxon>
        <taxon>Thiohalomonadales</taxon>
        <taxon>Thiohalomonadaceae</taxon>
        <taxon>Thiohalomonas</taxon>
    </lineage>
</organism>
<dbReference type="Proteomes" id="UP000199648">
    <property type="component" value="Unassembled WGS sequence"/>
</dbReference>
<dbReference type="InterPro" id="IPR004033">
    <property type="entry name" value="UbiE/COQ5_MeTrFase"/>
</dbReference>
<dbReference type="PANTHER" id="PTHR42912:SF80">
    <property type="entry name" value="METHYLTRANSFERASE DOMAIN-CONTAINING PROTEIN"/>
    <property type="match status" value="1"/>
</dbReference>
<protein>
    <submittedName>
        <fullName evidence="3">Methyltransferase domain-containing protein</fullName>
    </submittedName>
</protein>
<keyword evidence="1" id="KW-0474">Menaquinone biosynthesis</keyword>
<dbReference type="STRING" id="415747.SAMN03097708_02828"/>
<dbReference type="InterPro" id="IPR041698">
    <property type="entry name" value="Methyltransf_25"/>
</dbReference>
<proteinExistence type="predicted"/>
<dbReference type="GO" id="GO:0008168">
    <property type="term" value="F:methyltransferase activity"/>
    <property type="evidence" value="ECO:0007669"/>
    <property type="project" value="UniProtKB-KW"/>
</dbReference>
<evidence type="ECO:0000313" key="3">
    <source>
        <dbReference type="EMBL" id="SCZ65290.1"/>
    </source>
</evidence>
<evidence type="ECO:0000259" key="2">
    <source>
        <dbReference type="Pfam" id="PF13649"/>
    </source>
</evidence>
<dbReference type="InterPro" id="IPR050508">
    <property type="entry name" value="Methyltransf_Superfamily"/>
</dbReference>
<name>A0A1G5QUP2_9GAMM</name>
<dbReference type="RefSeq" id="WP_092998457.1">
    <property type="nucleotide sequence ID" value="NZ_FMWD01000009.1"/>
</dbReference>
<dbReference type="SUPFAM" id="SSF53335">
    <property type="entry name" value="S-adenosyl-L-methionine-dependent methyltransferases"/>
    <property type="match status" value="1"/>
</dbReference>